<keyword evidence="2" id="KW-1185">Reference proteome</keyword>
<organism evidence="1 2">
    <name type="scientific">Arcicella rosea</name>
    <dbReference type="NCBI Taxonomy" id="502909"/>
    <lineage>
        <taxon>Bacteria</taxon>
        <taxon>Pseudomonadati</taxon>
        <taxon>Bacteroidota</taxon>
        <taxon>Cytophagia</taxon>
        <taxon>Cytophagales</taxon>
        <taxon>Flectobacillaceae</taxon>
        <taxon>Arcicella</taxon>
    </lineage>
</organism>
<evidence type="ECO:0000313" key="1">
    <source>
        <dbReference type="EMBL" id="MBB6005216.1"/>
    </source>
</evidence>
<dbReference type="RefSeq" id="WP_184136838.1">
    <property type="nucleotide sequence ID" value="NZ_JACHKT010000038.1"/>
</dbReference>
<sequence>MKKYLFIVLLYLVGCQDSKKQVENFPNGIWIPAKLPKDGDFSIVYIRDTSYSSVLTQNLVLTDSIYLMTEPGFILEKGKIDILSSNEFDISHRTIYKTIRLFGESLPSSLKKSECILLSDTLKINQIKYIQSRRITDESIKKIISASENVSF</sequence>
<protein>
    <submittedName>
        <fullName evidence="1">Uncharacterized protein</fullName>
    </submittedName>
</protein>
<dbReference type="AlphaFoldDB" id="A0A841EQL7"/>
<evidence type="ECO:0000313" key="2">
    <source>
        <dbReference type="Proteomes" id="UP000524404"/>
    </source>
</evidence>
<proteinExistence type="predicted"/>
<accession>A0A841EQL7</accession>
<reference evidence="1 2" key="1">
    <citation type="submission" date="2020-08" db="EMBL/GenBank/DDBJ databases">
        <title>Functional genomics of gut bacteria from endangered species of beetles.</title>
        <authorList>
            <person name="Carlos-Shanley C."/>
        </authorList>
    </citation>
    <scope>NUCLEOTIDE SEQUENCE [LARGE SCALE GENOMIC DNA]</scope>
    <source>
        <strain evidence="1 2">S00070</strain>
    </source>
</reference>
<name>A0A841EQL7_9BACT</name>
<dbReference type="Proteomes" id="UP000524404">
    <property type="component" value="Unassembled WGS sequence"/>
</dbReference>
<gene>
    <name evidence="1" type="ORF">HNP25_003888</name>
</gene>
<dbReference type="EMBL" id="JACHKT010000038">
    <property type="protein sequence ID" value="MBB6005216.1"/>
    <property type="molecule type" value="Genomic_DNA"/>
</dbReference>
<comment type="caution">
    <text evidence="1">The sequence shown here is derived from an EMBL/GenBank/DDBJ whole genome shotgun (WGS) entry which is preliminary data.</text>
</comment>